<dbReference type="UniPathway" id="UPA00077">
    <property type="reaction ID" value="UER00156"/>
</dbReference>
<comment type="cofactor">
    <cofactor evidence="2 10">
        <name>Mg(2+)</name>
        <dbReference type="ChEBI" id="CHEBI:18420"/>
    </cofactor>
</comment>
<evidence type="ECO:0000256" key="9">
    <source>
        <dbReference type="ARBA" id="ARBA00022909"/>
    </source>
</evidence>
<feature type="domain" description="Pterin-binding" evidence="11">
    <location>
        <begin position="4"/>
        <end position="259"/>
    </location>
</feature>
<dbReference type="GO" id="GO:0005829">
    <property type="term" value="C:cytosol"/>
    <property type="evidence" value="ECO:0007669"/>
    <property type="project" value="TreeGrafter"/>
</dbReference>
<keyword evidence="7 10" id="KW-0479">Metal-binding</keyword>
<protein>
    <recommendedName>
        <fullName evidence="5 10">Dihydropteroate synthase</fullName>
        <shortName evidence="10">DHPS</shortName>
        <ecNumber evidence="5 10">2.5.1.15</ecNumber>
    </recommendedName>
    <alternativeName>
        <fullName evidence="10">Dihydropteroate pyrophosphorylase</fullName>
    </alternativeName>
</protein>
<dbReference type="CDD" id="cd00739">
    <property type="entry name" value="DHPS"/>
    <property type="match status" value="1"/>
</dbReference>
<comment type="pathway">
    <text evidence="3 10">Cofactor biosynthesis; tetrahydrofolate biosynthesis; 7,8-dihydrofolate from 2-amino-4-hydroxy-6-hydroxymethyl-7,8-dihydropteridine diphosphate and 4-aminobenzoate: step 1/2.</text>
</comment>
<evidence type="ECO:0000256" key="4">
    <source>
        <dbReference type="ARBA" id="ARBA00009503"/>
    </source>
</evidence>
<dbReference type="Pfam" id="PF00809">
    <property type="entry name" value="Pterin_bind"/>
    <property type="match status" value="1"/>
</dbReference>
<evidence type="ECO:0000313" key="13">
    <source>
        <dbReference type="Proteomes" id="UP000481583"/>
    </source>
</evidence>
<keyword evidence="8 10" id="KW-0460">Magnesium</keyword>
<dbReference type="GO" id="GO:0046656">
    <property type="term" value="P:folic acid biosynthetic process"/>
    <property type="evidence" value="ECO:0007669"/>
    <property type="project" value="UniProtKB-KW"/>
</dbReference>
<dbReference type="InterPro" id="IPR011005">
    <property type="entry name" value="Dihydropteroate_synth-like_sf"/>
</dbReference>
<dbReference type="PANTHER" id="PTHR20941">
    <property type="entry name" value="FOLATE SYNTHESIS PROTEINS"/>
    <property type="match status" value="1"/>
</dbReference>
<sequence>MGRPRVVGIVNITADSFSDGGRYLAADDAVAHARRLWAQGADLVELGPASSHPDAEQVGGAEELRRLAPVLERLVAEGVPVAVDSYLPETQRFAAAHGAACLNDIQGFPDPARYAELAASDCTLVVMHSVQRVGPATRVATDAEAVWWGIERFFAERLAALTAAGIGRERLVIDPGLGYFLGAAPGPSLTALARVRRLKERFGVPVLVSPSRKSFLRAVTGRPPAEAGPATLAAELYAALRGVDYLRTHDVGALRDALAVFAALEDAGRGAPAGPEEV</sequence>
<dbReference type="PROSITE" id="PS50972">
    <property type="entry name" value="PTERIN_BINDING"/>
    <property type="match status" value="1"/>
</dbReference>
<evidence type="ECO:0000256" key="7">
    <source>
        <dbReference type="ARBA" id="ARBA00022723"/>
    </source>
</evidence>
<evidence type="ECO:0000256" key="2">
    <source>
        <dbReference type="ARBA" id="ARBA00001946"/>
    </source>
</evidence>
<evidence type="ECO:0000259" key="11">
    <source>
        <dbReference type="PROSITE" id="PS50972"/>
    </source>
</evidence>
<keyword evidence="6 10" id="KW-0808">Transferase</keyword>
<comment type="caution">
    <text evidence="12">The sequence shown here is derived from an EMBL/GenBank/DDBJ whole genome shotgun (WGS) entry which is preliminary data.</text>
</comment>
<dbReference type="GO" id="GO:0046654">
    <property type="term" value="P:tetrahydrofolate biosynthetic process"/>
    <property type="evidence" value="ECO:0007669"/>
    <property type="project" value="UniProtKB-UniPathway"/>
</dbReference>
<evidence type="ECO:0000256" key="10">
    <source>
        <dbReference type="RuleBase" id="RU361205"/>
    </source>
</evidence>
<evidence type="ECO:0000256" key="5">
    <source>
        <dbReference type="ARBA" id="ARBA00012458"/>
    </source>
</evidence>
<dbReference type="GO" id="GO:0046872">
    <property type="term" value="F:metal ion binding"/>
    <property type="evidence" value="ECO:0007669"/>
    <property type="project" value="UniProtKB-KW"/>
</dbReference>
<organism evidence="12 13">
    <name type="scientific">Streptomyces coryli</name>
    <dbReference type="NCBI Taxonomy" id="1128680"/>
    <lineage>
        <taxon>Bacteria</taxon>
        <taxon>Bacillati</taxon>
        <taxon>Actinomycetota</taxon>
        <taxon>Actinomycetes</taxon>
        <taxon>Kitasatosporales</taxon>
        <taxon>Streptomycetaceae</taxon>
        <taxon>Streptomyces</taxon>
    </lineage>
</organism>
<evidence type="ECO:0000256" key="8">
    <source>
        <dbReference type="ARBA" id="ARBA00022842"/>
    </source>
</evidence>
<keyword evidence="9 10" id="KW-0289">Folate biosynthesis</keyword>
<evidence type="ECO:0000256" key="3">
    <source>
        <dbReference type="ARBA" id="ARBA00004763"/>
    </source>
</evidence>
<dbReference type="Gene3D" id="3.20.20.20">
    <property type="entry name" value="Dihydropteroate synthase-like"/>
    <property type="match status" value="1"/>
</dbReference>
<proteinExistence type="inferred from homology"/>
<reference evidence="12 13" key="1">
    <citation type="submission" date="2020-02" db="EMBL/GenBank/DDBJ databases">
        <title>Whole-genome analyses of novel actinobacteria.</title>
        <authorList>
            <person name="Sahin N."/>
        </authorList>
    </citation>
    <scope>NUCLEOTIDE SEQUENCE [LARGE SCALE GENOMIC DNA]</scope>
    <source>
        <strain evidence="12 13">A7024</strain>
    </source>
</reference>
<keyword evidence="13" id="KW-1185">Reference proteome</keyword>
<evidence type="ECO:0000313" key="12">
    <source>
        <dbReference type="EMBL" id="NGN69502.1"/>
    </source>
</evidence>
<comment type="catalytic activity">
    <reaction evidence="1">
        <text>(7,8-dihydropterin-6-yl)methyl diphosphate + 4-aminobenzoate = 7,8-dihydropteroate + diphosphate</text>
        <dbReference type="Rhea" id="RHEA:19949"/>
        <dbReference type="ChEBI" id="CHEBI:17836"/>
        <dbReference type="ChEBI" id="CHEBI:17839"/>
        <dbReference type="ChEBI" id="CHEBI:33019"/>
        <dbReference type="ChEBI" id="CHEBI:72950"/>
        <dbReference type="EC" id="2.5.1.15"/>
    </reaction>
</comment>
<evidence type="ECO:0000256" key="1">
    <source>
        <dbReference type="ARBA" id="ARBA00000012"/>
    </source>
</evidence>
<dbReference type="GO" id="GO:0004156">
    <property type="term" value="F:dihydropteroate synthase activity"/>
    <property type="evidence" value="ECO:0007669"/>
    <property type="project" value="UniProtKB-EC"/>
</dbReference>
<dbReference type="PANTHER" id="PTHR20941:SF1">
    <property type="entry name" value="FOLIC ACID SYNTHESIS PROTEIN FOL1"/>
    <property type="match status" value="1"/>
</dbReference>
<dbReference type="InterPro" id="IPR045031">
    <property type="entry name" value="DHP_synth-like"/>
</dbReference>
<comment type="similarity">
    <text evidence="4 10">Belongs to the DHPS family.</text>
</comment>
<name>A0A6G4UBW2_9ACTN</name>
<comment type="function">
    <text evidence="10">Catalyzes the condensation of para-aminobenzoate (pABA) with 6-hydroxymethyl-7,8-dihydropterin diphosphate (DHPt-PP) to form 7,8-dihydropteroate (H2Pte), the immediate precursor of folate derivatives.</text>
</comment>
<dbReference type="PROSITE" id="PS00792">
    <property type="entry name" value="DHPS_1"/>
    <property type="match status" value="1"/>
</dbReference>
<dbReference type="InterPro" id="IPR006390">
    <property type="entry name" value="DHP_synth_dom"/>
</dbReference>
<dbReference type="SUPFAM" id="SSF51717">
    <property type="entry name" value="Dihydropteroate synthetase-like"/>
    <property type="match status" value="1"/>
</dbReference>
<dbReference type="Proteomes" id="UP000481583">
    <property type="component" value="Unassembled WGS sequence"/>
</dbReference>
<dbReference type="InterPro" id="IPR000489">
    <property type="entry name" value="Pterin-binding_dom"/>
</dbReference>
<accession>A0A6G4UBW2</accession>
<dbReference type="AlphaFoldDB" id="A0A6G4UBW2"/>
<dbReference type="EC" id="2.5.1.15" evidence="5 10"/>
<dbReference type="NCBIfam" id="TIGR01496">
    <property type="entry name" value="DHPS"/>
    <property type="match status" value="1"/>
</dbReference>
<dbReference type="EMBL" id="JAAKZV010000303">
    <property type="protein sequence ID" value="NGN69502.1"/>
    <property type="molecule type" value="Genomic_DNA"/>
</dbReference>
<evidence type="ECO:0000256" key="6">
    <source>
        <dbReference type="ARBA" id="ARBA00022679"/>
    </source>
</evidence>
<gene>
    <name evidence="12" type="primary">folP</name>
    <name evidence="12" type="ORF">G5C51_37145</name>
</gene>